<evidence type="ECO:0000313" key="11">
    <source>
        <dbReference type="Proteomes" id="UP000317371"/>
    </source>
</evidence>
<keyword evidence="11" id="KW-1185">Reference proteome</keyword>
<dbReference type="AlphaFoldDB" id="A0A540V936"/>
<dbReference type="NCBIfam" id="TIGR00188">
    <property type="entry name" value="rnpA"/>
    <property type="match status" value="1"/>
</dbReference>
<organism evidence="10 11">
    <name type="scientific">Litorilinea aerophila</name>
    <dbReference type="NCBI Taxonomy" id="1204385"/>
    <lineage>
        <taxon>Bacteria</taxon>
        <taxon>Bacillati</taxon>
        <taxon>Chloroflexota</taxon>
        <taxon>Caldilineae</taxon>
        <taxon>Caldilineales</taxon>
        <taxon>Caldilineaceae</taxon>
        <taxon>Litorilinea</taxon>
    </lineage>
</organism>
<evidence type="ECO:0000256" key="5">
    <source>
        <dbReference type="ARBA" id="ARBA00022801"/>
    </source>
</evidence>
<evidence type="ECO:0000256" key="2">
    <source>
        <dbReference type="ARBA" id="ARBA00022694"/>
    </source>
</evidence>
<dbReference type="Pfam" id="PF00825">
    <property type="entry name" value="Ribonuclease_P"/>
    <property type="match status" value="1"/>
</dbReference>
<dbReference type="OrthoDB" id="166028at2"/>
<evidence type="ECO:0000256" key="3">
    <source>
        <dbReference type="ARBA" id="ARBA00022722"/>
    </source>
</evidence>
<dbReference type="HAMAP" id="MF_00227">
    <property type="entry name" value="RNase_P"/>
    <property type="match status" value="1"/>
</dbReference>
<dbReference type="PANTHER" id="PTHR33992">
    <property type="entry name" value="RIBONUCLEASE P PROTEIN COMPONENT"/>
    <property type="match status" value="1"/>
</dbReference>
<comment type="similarity">
    <text evidence="7">Belongs to the RnpA family.</text>
</comment>
<dbReference type="InterPro" id="IPR020539">
    <property type="entry name" value="RNase_P_CS"/>
</dbReference>
<dbReference type="Gene3D" id="3.30.230.10">
    <property type="match status" value="1"/>
</dbReference>
<accession>A0A540V936</accession>
<dbReference type="SUPFAM" id="SSF54211">
    <property type="entry name" value="Ribosomal protein S5 domain 2-like"/>
    <property type="match status" value="1"/>
</dbReference>
<dbReference type="InterPro" id="IPR000100">
    <property type="entry name" value="RNase_P"/>
</dbReference>
<evidence type="ECO:0000256" key="6">
    <source>
        <dbReference type="ARBA" id="ARBA00022884"/>
    </source>
</evidence>
<dbReference type="PROSITE" id="PS00648">
    <property type="entry name" value="RIBONUCLEASE_P"/>
    <property type="match status" value="1"/>
</dbReference>
<gene>
    <name evidence="7 10" type="primary">rnpA</name>
    <name evidence="10" type="ORF">FKZ61_22345</name>
</gene>
<evidence type="ECO:0000256" key="8">
    <source>
        <dbReference type="NCBIfam" id="TIGR00188"/>
    </source>
</evidence>
<dbReference type="EMBL" id="VIGC01000045">
    <property type="protein sequence ID" value="TQE93241.1"/>
    <property type="molecule type" value="Genomic_DNA"/>
</dbReference>
<dbReference type="GO" id="GO:0030677">
    <property type="term" value="C:ribonuclease P complex"/>
    <property type="evidence" value="ECO:0007669"/>
    <property type="project" value="TreeGrafter"/>
</dbReference>
<dbReference type="GO" id="GO:0004526">
    <property type="term" value="F:ribonuclease P activity"/>
    <property type="evidence" value="ECO:0007669"/>
    <property type="project" value="UniProtKB-UniRule"/>
</dbReference>
<evidence type="ECO:0000313" key="10">
    <source>
        <dbReference type="EMBL" id="TQE93241.1"/>
    </source>
</evidence>
<dbReference type="FunCoup" id="A0A540V936">
    <property type="interactions" value="219"/>
</dbReference>
<proteinExistence type="inferred from homology"/>
<evidence type="ECO:0000256" key="1">
    <source>
        <dbReference type="ARBA" id="ARBA00002663"/>
    </source>
</evidence>
<evidence type="ECO:0000256" key="7">
    <source>
        <dbReference type="HAMAP-Rule" id="MF_00227"/>
    </source>
</evidence>
<dbReference type="InterPro" id="IPR020568">
    <property type="entry name" value="Ribosomal_Su5_D2-typ_SF"/>
</dbReference>
<dbReference type="Proteomes" id="UP000317371">
    <property type="component" value="Unassembled WGS sequence"/>
</dbReference>
<comment type="function">
    <text evidence="1 7">RNaseP catalyzes the removal of the 5'-leader sequence from pre-tRNA to produce the mature 5'-terminus. It can also cleave other RNA substrates such as 4.5S RNA. The protein component plays an auxiliary but essential role in vivo by binding to the 5'-leader sequence and broadening the substrate specificity of the ribozyme.</text>
</comment>
<protein>
    <recommendedName>
        <fullName evidence="7 8">Ribonuclease P protein component</fullName>
        <shortName evidence="7">RNase P protein</shortName>
        <shortName evidence="7">RNaseP protein</shortName>
        <ecNumber evidence="7 8">3.1.26.5</ecNumber>
    </recommendedName>
    <alternativeName>
        <fullName evidence="7">Protein C5</fullName>
    </alternativeName>
</protein>
<keyword evidence="5 7" id="KW-0378">Hydrolase</keyword>
<name>A0A540V936_9CHLR</name>
<evidence type="ECO:0000256" key="9">
    <source>
        <dbReference type="SAM" id="MobiDB-lite"/>
    </source>
</evidence>
<dbReference type="GO" id="GO:0000049">
    <property type="term" value="F:tRNA binding"/>
    <property type="evidence" value="ECO:0007669"/>
    <property type="project" value="UniProtKB-UniRule"/>
</dbReference>
<keyword evidence="2 7" id="KW-0819">tRNA processing</keyword>
<dbReference type="InParanoid" id="A0A540V936"/>
<keyword evidence="4 7" id="KW-0255">Endonuclease</keyword>
<dbReference type="InterPro" id="IPR014721">
    <property type="entry name" value="Ribsml_uS5_D2-typ_fold_subgr"/>
</dbReference>
<dbReference type="GO" id="GO:0042781">
    <property type="term" value="F:3'-tRNA processing endoribonuclease activity"/>
    <property type="evidence" value="ECO:0007669"/>
    <property type="project" value="TreeGrafter"/>
</dbReference>
<feature type="region of interest" description="Disordered" evidence="9">
    <location>
        <begin position="120"/>
        <end position="163"/>
    </location>
</feature>
<comment type="caution">
    <text evidence="10">The sequence shown here is derived from an EMBL/GenBank/DDBJ whole genome shotgun (WGS) entry which is preliminary data.</text>
</comment>
<evidence type="ECO:0000256" key="4">
    <source>
        <dbReference type="ARBA" id="ARBA00022759"/>
    </source>
</evidence>
<comment type="subunit">
    <text evidence="7">Consists of a catalytic RNA component (M1 or rnpB) and a protein subunit.</text>
</comment>
<dbReference type="GO" id="GO:0001682">
    <property type="term" value="P:tRNA 5'-leader removal"/>
    <property type="evidence" value="ECO:0007669"/>
    <property type="project" value="UniProtKB-UniRule"/>
</dbReference>
<keyword evidence="3 7" id="KW-0540">Nuclease</keyword>
<dbReference type="EC" id="3.1.26.5" evidence="7 8"/>
<keyword evidence="6 7" id="KW-0694">RNA-binding</keyword>
<comment type="catalytic activity">
    <reaction evidence="7">
        <text>Endonucleolytic cleavage of RNA, removing 5'-extranucleotides from tRNA precursor.</text>
        <dbReference type="EC" id="3.1.26.5"/>
    </reaction>
</comment>
<dbReference type="PANTHER" id="PTHR33992:SF1">
    <property type="entry name" value="RIBONUCLEASE P PROTEIN COMPONENT"/>
    <property type="match status" value="1"/>
</dbReference>
<sequence>MGRLPGVKRRYRVRDNKRFQEIRRRGRSYSDALLVLCALPNDLPYSRFGFSVSSRIGNAVARNRIKRRLREAVRLRMDSVKPGWDVVFIARNPIRSADYQAMDAACARLLRRAHLLRDSDTGVTSTAEGEKDPRAGTPARADQGKTAQEAAKIQDKTPCSASS</sequence>
<reference evidence="10 11" key="1">
    <citation type="submission" date="2019-06" db="EMBL/GenBank/DDBJ databases">
        <title>Genome sequence of Litorilinea aerophila BAA-2444.</title>
        <authorList>
            <person name="Maclea K.S."/>
            <person name="Maurais E.G."/>
            <person name="Iannazzi L.C."/>
        </authorList>
    </citation>
    <scope>NUCLEOTIDE SEQUENCE [LARGE SCALE GENOMIC DNA]</scope>
    <source>
        <strain evidence="10 11">ATCC BAA-2444</strain>
    </source>
</reference>